<dbReference type="InterPro" id="IPR039426">
    <property type="entry name" value="TonB-dep_rcpt-like"/>
</dbReference>
<evidence type="ECO:0000256" key="9">
    <source>
        <dbReference type="ARBA" id="ARBA00023237"/>
    </source>
</evidence>
<evidence type="ECO:0000313" key="16">
    <source>
        <dbReference type="EMBL" id="TBV00077.1"/>
    </source>
</evidence>
<keyword evidence="7 11" id="KW-0798">TonB box</keyword>
<sequence>MFERVRPGEPEGKPISHQRQLPGISQAGPESLRMQPRQICLAIALVLAGPHALAEEARLSSLEQEEQNGTQTDSTPPGDDTVHTLDTLTVTATAAEEEKKIGYTAGASKEDIERRKASHITDLLDQISGVSANNLYSAPETSVKVQGIAGHGRVSQSLEGVTQNFHSFTKDIGQTGSIFVDPGLLSSIDVTRGVSTSTGTLGSLGGAVDFKYMDLDDILLPGKSFGGMVRGQTGFSKYRNGEKPSGSFFLGGRNERWDVMVGASDSSNDAYHVGSNFNKGDMLKNFHANNLSFYDGENDLIGSAQTKENCRYLGILGPAGGSRDGFSNCQLSPQKLDALKQAAKSGELKGTQRTADAQMLRVRHFFNDDYNQSLELFATVNHAKYETDQQPSIWMQTPDNHAVMPGTDNGAVWGGQPWSVAAELDSHVVSLKYKGFFSDLINPEVQLFHENQDRRQRWVAQPGSVAAGENMRYFVENKSFGLKLGNSSHFNSGALGALRLDAGLEFARRNKTVDSLGEDEWYGRWLWEKDGIQYNGQKWDPDSRTNTTGLSLALSTEGESPWQASAGVGLQRLVMDTYDLRYEVGNVLKAGTQLNQMYWFEKLLGEGVPFLDAISQSAELEKQQFAEFGGGTRWTDTHDEKKRFNLKQAHFALQYTKPDTGLTTYASIGYSERAPTSNEMYINGAWMRQGFTPNSDLKPEKNLALNLGINYQHKALLMDQDALSVGVGFYRNRIQNYIGYGPQLRANESTSATQLTSYGYVASVNNLESVVRQGFELNLAYQQPMFTSAPT</sequence>
<dbReference type="InterPro" id="IPR012910">
    <property type="entry name" value="Plug_dom"/>
</dbReference>
<comment type="subcellular location">
    <subcellularLocation>
        <location evidence="1 10">Cell outer membrane</location>
        <topology evidence="1 10">Multi-pass membrane protein</topology>
    </subcellularLocation>
</comment>
<reference evidence="16 17" key="1">
    <citation type="submission" date="2018-06" db="EMBL/GenBank/DDBJ databases">
        <title>Three novel Pseudomonas species isolated from symptomatic oak.</title>
        <authorList>
            <person name="Bueno-Gonzalez V."/>
            <person name="Brady C."/>
        </authorList>
    </citation>
    <scope>NUCLEOTIDE SEQUENCE [LARGE SCALE GENOMIC DNA]</scope>
    <source>
        <strain evidence="16 17">P17C</strain>
    </source>
</reference>
<comment type="similarity">
    <text evidence="2 10 12">Belongs to the TonB-dependent receptor family.</text>
</comment>
<accession>A0A4Q9REA5</accession>
<dbReference type="InterPro" id="IPR037066">
    <property type="entry name" value="Plug_dom_sf"/>
</dbReference>
<keyword evidence="6" id="KW-0732">Signal</keyword>
<dbReference type="InterPro" id="IPR036942">
    <property type="entry name" value="Beta-barrel_TonB_sf"/>
</dbReference>
<comment type="caution">
    <text evidence="16">The sequence shown here is derived from an EMBL/GenBank/DDBJ whole genome shotgun (WGS) entry which is preliminary data.</text>
</comment>
<dbReference type="PROSITE" id="PS52016">
    <property type="entry name" value="TONB_DEPENDENT_REC_3"/>
    <property type="match status" value="1"/>
</dbReference>
<dbReference type="SUPFAM" id="SSF56935">
    <property type="entry name" value="Porins"/>
    <property type="match status" value="1"/>
</dbReference>
<evidence type="ECO:0000256" key="6">
    <source>
        <dbReference type="ARBA" id="ARBA00022729"/>
    </source>
</evidence>
<evidence type="ECO:0000256" key="8">
    <source>
        <dbReference type="ARBA" id="ARBA00023136"/>
    </source>
</evidence>
<dbReference type="Proteomes" id="UP000292639">
    <property type="component" value="Unassembled WGS sequence"/>
</dbReference>
<feature type="region of interest" description="Disordered" evidence="13">
    <location>
        <begin position="1"/>
        <end position="30"/>
    </location>
</feature>
<evidence type="ECO:0000259" key="15">
    <source>
        <dbReference type="Pfam" id="PF07715"/>
    </source>
</evidence>
<evidence type="ECO:0000256" key="11">
    <source>
        <dbReference type="PROSITE-ProRule" id="PRU10143"/>
    </source>
</evidence>
<dbReference type="AlphaFoldDB" id="A0A4Q9REA5"/>
<protein>
    <recommendedName>
        <fullName evidence="18">TonB-dependent receptor</fullName>
    </recommendedName>
</protein>
<dbReference type="Gene3D" id="2.40.170.20">
    <property type="entry name" value="TonB-dependent receptor, beta-barrel domain"/>
    <property type="match status" value="1"/>
</dbReference>
<gene>
    <name evidence="16" type="ORF">DNJ96_01990</name>
</gene>
<dbReference type="GO" id="GO:0015344">
    <property type="term" value="F:siderophore uptake transmembrane transporter activity"/>
    <property type="evidence" value="ECO:0007669"/>
    <property type="project" value="TreeGrafter"/>
</dbReference>
<keyword evidence="3 10" id="KW-0813">Transport</keyword>
<evidence type="ECO:0000256" key="4">
    <source>
        <dbReference type="ARBA" id="ARBA00022452"/>
    </source>
</evidence>
<dbReference type="RefSeq" id="WP_131183171.1">
    <property type="nucleotide sequence ID" value="NZ_QJUO01000002.1"/>
</dbReference>
<dbReference type="Pfam" id="PF00593">
    <property type="entry name" value="TonB_dep_Rec_b-barrel"/>
    <property type="match status" value="1"/>
</dbReference>
<organism evidence="16 17">
    <name type="scientific">Stutzerimonas kirkiae</name>
    <dbReference type="NCBI Taxonomy" id="2211392"/>
    <lineage>
        <taxon>Bacteria</taxon>
        <taxon>Pseudomonadati</taxon>
        <taxon>Pseudomonadota</taxon>
        <taxon>Gammaproteobacteria</taxon>
        <taxon>Pseudomonadales</taxon>
        <taxon>Pseudomonadaceae</taxon>
        <taxon>Stutzerimonas</taxon>
    </lineage>
</organism>
<evidence type="ECO:0000256" key="13">
    <source>
        <dbReference type="SAM" id="MobiDB-lite"/>
    </source>
</evidence>
<evidence type="ECO:0000256" key="5">
    <source>
        <dbReference type="ARBA" id="ARBA00022692"/>
    </source>
</evidence>
<feature type="short sequence motif" description="TonB box" evidence="11">
    <location>
        <begin position="87"/>
        <end position="93"/>
    </location>
</feature>
<name>A0A4Q9REA5_9GAMM</name>
<dbReference type="PROSITE" id="PS00430">
    <property type="entry name" value="TONB_DEPENDENT_REC_1"/>
    <property type="match status" value="1"/>
</dbReference>
<feature type="compositionally biased region" description="Basic and acidic residues" evidence="13">
    <location>
        <begin position="1"/>
        <end position="14"/>
    </location>
</feature>
<evidence type="ECO:0008006" key="18">
    <source>
        <dbReference type="Google" id="ProtNLM"/>
    </source>
</evidence>
<evidence type="ECO:0000313" key="17">
    <source>
        <dbReference type="Proteomes" id="UP000292639"/>
    </source>
</evidence>
<evidence type="ECO:0000256" key="1">
    <source>
        <dbReference type="ARBA" id="ARBA00004571"/>
    </source>
</evidence>
<dbReference type="PANTHER" id="PTHR30069">
    <property type="entry name" value="TONB-DEPENDENT OUTER MEMBRANE RECEPTOR"/>
    <property type="match status" value="1"/>
</dbReference>
<feature type="domain" description="TonB-dependent receptor plug" evidence="15">
    <location>
        <begin position="108"/>
        <end position="207"/>
    </location>
</feature>
<evidence type="ECO:0000256" key="12">
    <source>
        <dbReference type="RuleBase" id="RU003357"/>
    </source>
</evidence>
<dbReference type="PANTHER" id="PTHR30069:SF41">
    <property type="entry name" value="HEME_HEMOPEXIN UTILIZATION PROTEIN C"/>
    <property type="match status" value="1"/>
</dbReference>
<dbReference type="EMBL" id="QJUP01000001">
    <property type="protein sequence ID" value="TBV00077.1"/>
    <property type="molecule type" value="Genomic_DNA"/>
</dbReference>
<evidence type="ECO:0000259" key="14">
    <source>
        <dbReference type="Pfam" id="PF00593"/>
    </source>
</evidence>
<dbReference type="InterPro" id="IPR010916">
    <property type="entry name" value="TonB_box_CS"/>
</dbReference>
<dbReference type="InterPro" id="IPR000531">
    <property type="entry name" value="Beta-barrel_TonB"/>
</dbReference>
<keyword evidence="17" id="KW-1185">Reference proteome</keyword>
<evidence type="ECO:0000256" key="3">
    <source>
        <dbReference type="ARBA" id="ARBA00022448"/>
    </source>
</evidence>
<dbReference type="GO" id="GO:0009279">
    <property type="term" value="C:cell outer membrane"/>
    <property type="evidence" value="ECO:0007669"/>
    <property type="project" value="UniProtKB-SubCell"/>
</dbReference>
<keyword evidence="9 10" id="KW-0998">Cell outer membrane</keyword>
<evidence type="ECO:0000256" key="10">
    <source>
        <dbReference type="PROSITE-ProRule" id="PRU01360"/>
    </source>
</evidence>
<keyword evidence="4 10" id="KW-1134">Transmembrane beta strand</keyword>
<dbReference type="GO" id="GO:0044718">
    <property type="term" value="P:siderophore transmembrane transport"/>
    <property type="evidence" value="ECO:0007669"/>
    <property type="project" value="TreeGrafter"/>
</dbReference>
<keyword evidence="5 10" id="KW-0812">Transmembrane</keyword>
<feature type="region of interest" description="Disordered" evidence="13">
    <location>
        <begin position="60"/>
        <end position="83"/>
    </location>
</feature>
<keyword evidence="8 10" id="KW-0472">Membrane</keyword>
<proteinExistence type="inferred from homology"/>
<evidence type="ECO:0000256" key="2">
    <source>
        <dbReference type="ARBA" id="ARBA00009810"/>
    </source>
</evidence>
<feature type="domain" description="TonB-dependent receptor-like beta-barrel" evidence="14">
    <location>
        <begin position="409"/>
        <end position="782"/>
    </location>
</feature>
<evidence type="ECO:0000256" key="7">
    <source>
        <dbReference type="ARBA" id="ARBA00023077"/>
    </source>
</evidence>
<dbReference type="Gene3D" id="2.170.130.10">
    <property type="entry name" value="TonB-dependent receptor, plug domain"/>
    <property type="match status" value="1"/>
</dbReference>
<dbReference type="Pfam" id="PF07715">
    <property type="entry name" value="Plug"/>
    <property type="match status" value="1"/>
</dbReference>